<reference evidence="1 2" key="1">
    <citation type="submission" date="2019-03" db="EMBL/GenBank/DDBJ databases">
        <title>Single cell metagenomics reveals metabolic interactions within the superorganism composed of flagellate Streblomastix strix and complex community of Bacteroidetes bacteria on its surface.</title>
        <authorList>
            <person name="Treitli S.C."/>
            <person name="Kolisko M."/>
            <person name="Husnik F."/>
            <person name="Keeling P."/>
            <person name="Hampl V."/>
        </authorList>
    </citation>
    <scope>NUCLEOTIDE SEQUENCE [LARGE SCALE GENOMIC DNA]</scope>
    <source>
        <strain evidence="1">ST1C</strain>
    </source>
</reference>
<name>A0A5J4U8X6_9EUKA</name>
<proteinExistence type="predicted"/>
<organism evidence="1 2">
    <name type="scientific">Streblomastix strix</name>
    <dbReference type="NCBI Taxonomy" id="222440"/>
    <lineage>
        <taxon>Eukaryota</taxon>
        <taxon>Metamonada</taxon>
        <taxon>Preaxostyla</taxon>
        <taxon>Oxymonadida</taxon>
        <taxon>Streblomastigidae</taxon>
        <taxon>Streblomastix</taxon>
    </lineage>
</organism>
<dbReference type="Proteomes" id="UP000324800">
    <property type="component" value="Unassembled WGS sequence"/>
</dbReference>
<comment type="caution">
    <text evidence="1">The sequence shown here is derived from an EMBL/GenBank/DDBJ whole genome shotgun (WGS) entry which is preliminary data.</text>
</comment>
<protein>
    <submittedName>
        <fullName evidence="1">Uncharacterized protein</fullName>
    </submittedName>
</protein>
<dbReference type="AlphaFoldDB" id="A0A5J4U8X6"/>
<sequence>MILARILGRVPNVVLVNPIAADLVRPGLLNFPTQKEINAQHSIFPYQQQTGSFGIQQQGPIDPINTQLPFPQAPQAQNYFAGLPQQQYIQGQNPFPQINYQGQFTPTVPTQLQKQQQYQQQFQQLFQIQNPQLDQQQHQAQQKIELYQPVQLALHNLHQLIKSYVFQVLRLILPHIQIQTLVSRQPPAQLANPAQIIQKGQILIRRAIWTIANTIQRGTNLESTQSQKNNKQLDVSWEWSPPSPNVDIQISARSKEQFPRMEEQMSGELEQQHITTWNQEGYDLVDQKSRHSDPPPAGYAEDNAHIRPFIYAHNRRHRFSINEYKAFRKENNFIFFMRKSLQSDIRKDFPRSQGRHYENDIYV</sequence>
<evidence type="ECO:0000313" key="2">
    <source>
        <dbReference type="Proteomes" id="UP000324800"/>
    </source>
</evidence>
<evidence type="ECO:0000313" key="1">
    <source>
        <dbReference type="EMBL" id="KAA6366633.1"/>
    </source>
</evidence>
<gene>
    <name evidence="1" type="ORF">EZS28_037839</name>
</gene>
<accession>A0A5J4U8X6</accession>
<dbReference type="EMBL" id="SNRW01019165">
    <property type="protein sequence ID" value="KAA6366633.1"/>
    <property type="molecule type" value="Genomic_DNA"/>
</dbReference>